<sequence>MFFEVPDCHVVLSNVTSENATSSILDSAPYHSAYCLLCCSCCTYCHSLNLSGFVLLDQEITAELGSMSESSDDEYVTTRIVRRRVVIQGDEMPDLPTQSVTEEKYRDENGHMVVKKVKQDSLQSQGLSCCGGIGDRYKIMTHGHMREVESLNI</sequence>
<dbReference type="GeneTree" id="ENSGT00940000168975"/>
<reference evidence="1" key="1">
    <citation type="submission" date="2025-08" db="UniProtKB">
        <authorList>
            <consortium name="Ensembl"/>
        </authorList>
    </citation>
    <scope>IDENTIFICATION</scope>
</reference>
<dbReference type="Ensembl" id="ENSAPOT00000000134.1">
    <property type="protein sequence ID" value="ENSAPOP00000010261.1"/>
    <property type="gene ID" value="ENSAPOG00000012696.1"/>
</dbReference>
<dbReference type="Proteomes" id="UP000257200">
    <property type="component" value="Unplaced"/>
</dbReference>
<proteinExistence type="predicted"/>
<evidence type="ECO:0000313" key="1">
    <source>
        <dbReference type="Ensembl" id="ENSAPOP00000010261.1"/>
    </source>
</evidence>
<name>A0A3Q1EYA8_9TELE</name>
<organism evidence="1 2">
    <name type="scientific">Acanthochromis polyacanthus</name>
    <name type="common">spiny chromis</name>
    <dbReference type="NCBI Taxonomy" id="80966"/>
    <lineage>
        <taxon>Eukaryota</taxon>
        <taxon>Metazoa</taxon>
        <taxon>Chordata</taxon>
        <taxon>Craniata</taxon>
        <taxon>Vertebrata</taxon>
        <taxon>Euteleostomi</taxon>
        <taxon>Actinopterygii</taxon>
        <taxon>Neopterygii</taxon>
        <taxon>Teleostei</taxon>
        <taxon>Neoteleostei</taxon>
        <taxon>Acanthomorphata</taxon>
        <taxon>Ovalentaria</taxon>
        <taxon>Pomacentridae</taxon>
        <taxon>Acanthochromis</taxon>
    </lineage>
</organism>
<evidence type="ECO:0000313" key="2">
    <source>
        <dbReference type="Proteomes" id="UP000257200"/>
    </source>
</evidence>
<reference evidence="1" key="2">
    <citation type="submission" date="2025-09" db="UniProtKB">
        <authorList>
            <consortium name="Ensembl"/>
        </authorList>
    </citation>
    <scope>IDENTIFICATION</scope>
</reference>
<dbReference type="AlphaFoldDB" id="A0A3Q1EYA8"/>
<dbReference type="STRING" id="80966.ENSAPOP00000010261"/>
<accession>A0A3Q1EYA8</accession>
<evidence type="ECO:0008006" key="3">
    <source>
        <dbReference type="Google" id="ProtNLM"/>
    </source>
</evidence>
<keyword evidence="2" id="KW-1185">Reference proteome</keyword>
<protein>
    <recommendedName>
        <fullName evidence="3">Ankyrin 1, erythrocytic a</fullName>
    </recommendedName>
</protein>
<dbReference type="InParanoid" id="A0A3Q1EYA8"/>